<dbReference type="AlphaFoldDB" id="A0A5C5XNX4"/>
<accession>A0A5C5XNX4</accession>
<dbReference type="EMBL" id="SJPG01000001">
    <property type="protein sequence ID" value="TWT63472.1"/>
    <property type="molecule type" value="Genomic_DNA"/>
</dbReference>
<keyword evidence="2" id="KW-1185">Reference proteome</keyword>
<gene>
    <name evidence="1" type="ORF">Pan54_42250</name>
</gene>
<organism evidence="1 2">
    <name type="scientific">Rubinisphaera italica</name>
    <dbReference type="NCBI Taxonomy" id="2527969"/>
    <lineage>
        <taxon>Bacteria</taxon>
        <taxon>Pseudomonadati</taxon>
        <taxon>Planctomycetota</taxon>
        <taxon>Planctomycetia</taxon>
        <taxon>Planctomycetales</taxon>
        <taxon>Planctomycetaceae</taxon>
        <taxon>Rubinisphaera</taxon>
    </lineage>
</organism>
<evidence type="ECO:0000313" key="2">
    <source>
        <dbReference type="Proteomes" id="UP000316095"/>
    </source>
</evidence>
<name>A0A5C5XNX4_9PLAN</name>
<dbReference type="Proteomes" id="UP000316095">
    <property type="component" value="Unassembled WGS sequence"/>
</dbReference>
<comment type="caution">
    <text evidence="1">The sequence shown here is derived from an EMBL/GenBank/DDBJ whole genome shotgun (WGS) entry which is preliminary data.</text>
</comment>
<protein>
    <submittedName>
        <fullName evidence="1">Uncharacterized protein</fullName>
    </submittedName>
</protein>
<proteinExistence type="predicted"/>
<evidence type="ECO:0000313" key="1">
    <source>
        <dbReference type="EMBL" id="TWT63472.1"/>
    </source>
</evidence>
<sequence>MHNQTVRGQSPEAQLLVHEEGWKATQGEIQQVGRVDPPLQGEVKGAIQNELYGEMTTQHRYRSGVEGQVVNPGFPGPGMAPGPRGRSPYAGYGGFDTQPCPAGPYAGFHNAPPSHQEQGWDHGGRQHRGVYNYHTYTYQEPRGLCYPEQNQPGGVVTYPYYTHKGPSDFFYQGDTK</sequence>
<reference evidence="1 2" key="1">
    <citation type="submission" date="2019-02" db="EMBL/GenBank/DDBJ databases">
        <title>Deep-cultivation of Planctomycetes and their phenomic and genomic characterization uncovers novel biology.</title>
        <authorList>
            <person name="Wiegand S."/>
            <person name="Jogler M."/>
            <person name="Boedeker C."/>
            <person name="Pinto D."/>
            <person name="Vollmers J."/>
            <person name="Rivas-Marin E."/>
            <person name="Kohn T."/>
            <person name="Peeters S.H."/>
            <person name="Heuer A."/>
            <person name="Rast P."/>
            <person name="Oberbeckmann S."/>
            <person name="Bunk B."/>
            <person name="Jeske O."/>
            <person name="Meyerdierks A."/>
            <person name="Storesund J.E."/>
            <person name="Kallscheuer N."/>
            <person name="Luecker S."/>
            <person name="Lage O.M."/>
            <person name="Pohl T."/>
            <person name="Merkel B.J."/>
            <person name="Hornburger P."/>
            <person name="Mueller R.-W."/>
            <person name="Bruemmer F."/>
            <person name="Labrenz M."/>
            <person name="Spormann A.M."/>
            <person name="Op Den Camp H."/>
            <person name="Overmann J."/>
            <person name="Amann R."/>
            <person name="Jetten M.S.M."/>
            <person name="Mascher T."/>
            <person name="Medema M.H."/>
            <person name="Devos D.P."/>
            <person name="Kaster A.-K."/>
            <person name="Ovreas L."/>
            <person name="Rohde M."/>
            <person name="Galperin M.Y."/>
            <person name="Jogler C."/>
        </authorList>
    </citation>
    <scope>NUCLEOTIDE SEQUENCE [LARGE SCALE GENOMIC DNA]</scope>
    <source>
        <strain evidence="1 2">Pan54</strain>
    </source>
</reference>